<keyword evidence="1" id="KW-1133">Transmembrane helix</keyword>
<protein>
    <recommendedName>
        <fullName evidence="4">DoxX family protein</fullName>
    </recommendedName>
</protein>
<dbReference type="AlphaFoldDB" id="A0A0A0BEM3"/>
<evidence type="ECO:0008006" key="4">
    <source>
        <dbReference type="Google" id="ProtNLM"/>
    </source>
</evidence>
<organism evidence="2 3">
    <name type="scientific">Methylophaga thiooxydans</name>
    <dbReference type="NCBI Taxonomy" id="392484"/>
    <lineage>
        <taxon>Bacteria</taxon>
        <taxon>Pseudomonadati</taxon>
        <taxon>Pseudomonadota</taxon>
        <taxon>Gammaproteobacteria</taxon>
        <taxon>Thiotrichales</taxon>
        <taxon>Piscirickettsiaceae</taxon>
        <taxon>Methylophaga</taxon>
    </lineage>
</organism>
<accession>A0A0A0BEM3</accession>
<name>A0A0A0BEM3_9GAMM</name>
<keyword evidence="1" id="KW-0472">Membrane</keyword>
<proteinExistence type="predicted"/>
<sequence length="137" mass="15760">MHTTRLQLSLFLLRVGVFIVMLMWTLDKLINPAHSGKVFENFYGAVGWTETVFLFIGIFELLLILAFVMGLWKRLTYGLVLLLHTISTLSALSLYMEPFKHLLFFAAWPMLAACITLYLLRNEDNFLSIKNRKGTQG</sequence>
<comment type="caution">
    <text evidence="2">The sequence shown here is derived from an EMBL/GenBank/DDBJ whole genome shotgun (WGS) entry which is preliminary data.</text>
</comment>
<dbReference type="EMBL" id="JRQD01000005">
    <property type="protein sequence ID" value="KGM06290.1"/>
    <property type="molecule type" value="Genomic_DNA"/>
</dbReference>
<keyword evidence="1" id="KW-0812">Transmembrane</keyword>
<evidence type="ECO:0000313" key="2">
    <source>
        <dbReference type="EMBL" id="KGM06290.1"/>
    </source>
</evidence>
<feature type="transmembrane region" description="Helical" evidence="1">
    <location>
        <begin position="75"/>
        <end position="96"/>
    </location>
</feature>
<reference evidence="2 3" key="1">
    <citation type="submission" date="2014-09" db="EMBL/GenBank/DDBJ databases">
        <authorList>
            <person name="Grob C."/>
            <person name="Taubert M."/>
            <person name="Howat A.M."/>
            <person name="Burns O.J."/>
            <person name="Dixon J.L."/>
            <person name="Chen Y."/>
            <person name="Murrell J.C."/>
        </authorList>
    </citation>
    <scope>NUCLEOTIDE SEQUENCE [LARGE SCALE GENOMIC DNA]</scope>
    <source>
        <strain evidence="2">L4</strain>
    </source>
</reference>
<feature type="transmembrane region" description="Helical" evidence="1">
    <location>
        <begin position="7"/>
        <end position="26"/>
    </location>
</feature>
<evidence type="ECO:0000256" key="1">
    <source>
        <dbReference type="SAM" id="Phobius"/>
    </source>
</evidence>
<evidence type="ECO:0000313" key="3">
    <source>
        <dbReference type="Proteomes" id="UP000029999"/>
    </source>
</evidence>
<gene>
    <name evidence="2" type="ORF">LP43_2164</name>
</gene>
<dbReference type="STRING" id="392484.LP43_2164"/>
<dbReference type="Proteomes" id="UP000029999">
    <property type="component" value="Unassembled WGS sequence"/>
</dbReference>
<feature type="transmembrane region" description="Helical" evidence="1">
    <location>
        <begin position="46"/>
        <end position="68"/>
    </location>
</feature>
<feature type="transmembrane region" description="Helical" evidence="1">
    <location>
        <begin position="102"/>
        <end position="120"/>
    </location>
</feature>